<evidence type="ECO:0000259" key="8">
    <source>
        <dbReference type="PROSITE" id="PS50850"/>
    </source>
</evidence>
<comment type="similarity">
    <text evidence="2">Belongs to the major facilitator superfamily.</text>
</comment>
<feature type="domain" description="Major facilitator superfamily (MFS) profile" evidence="8">
    <location>
        <begin position="15"/>
        <end position="411"/>
    </location>
</feature>
<feature type="transmembrane region" description="Helical" evidence="7">
    <location>
        <begin position="110"/>
        <end position="131"/>
    </location>
</feature>
<evidence type="ECO:0000256" key="7">
    <source>
        <dbReference type="SAM" id="Phobius"/>
    </source>
</evidence>
<feature type="transmembrane region" description="Helical" evidence="7">
    <location>
        <begin position="393"/>
        <end position="409"/>
    </location>
</feature>
<dbReference type="PROSITE" id="PS50850">
    <property type="entry name" value="MFS"/>
    <property type="match status" value="1"/>
</dbReference>
<evidence type="ECO:0000256" key="5">
    <source>
        <dbReference type="ARBA" id="ARBA00022989"/>
    </source>
</evidence>
<feature type="transmembrane region" description="Helical" evidence="7">
    <location>
        <begin position="79"/>
        <end position="98"/>
    </location>
</feature>
<evidence type="ECO:0000256" key="6">
    <source>
        <dbReference type="ARBA" id="ARBA00023136"/>
    </source>
</evidence>
<dbReference type="InterPro" id="IPR011701">
    <property type="entry name" value="MFS"/>
</dbReference>
<evidence type="ECO:0000313" key="9">
    <source>
        <dbReference type="EMBL" id="GAA3520000.1"/>
    </source>
</evidence>
<keyword evidence="4 7" id="KW-0812">Transmembrane</keyword>
<name>A0ABP6UV38_9ACTN</name>
<feature type="transmembrane region" description="Helical" evidence="7">
    <location>
        <begin position="291"/>
        <end position="310"/>
    </location>
</feature>
<dbReference type="EMBL" id="BAABBB010000004">
    <property type="protein sequence ID" value="GAA3520000.1"/>
    <property type="molecule type" value="Genomic_DNA"/>
</dbReference>
<gene>
    <name evidence="9" type="ORF">GCM10022263_04810</name>
</gene>
<dbReference type="InterPro" id="IPR020846">
    <property type="entry name" value="MFS_dom"/>
</dbReference>
<dbReference type="RefSeq" id="WP_218232310.1">
    <property type="nucleotide sequence ID" value="NZ_BAABBB010000004.1"/>
</dbReference>
<evidence type="ECO:0000256" key="4">
    <source>
        <dbReference type="ARBA" id="ARBA00022692"/>
    </source>
</evidence>
<feature type="transmembrane region" description="Helical" evidence="7">
    <location>
        <begin position="260"/>
        <end position="279"/>
    </location>
</feature>
<dbReference type="PANTHER" id="PTHR23512">
    <property type="entry name" value="MAJOR FACILITATOR SUPERFAMILY DOMAIN-CONTAINING PROTEIN 1"/>
    <property type="match status" value="1"/>
</dbReference>
<feature type="transmembrane region" description="Helical" evidence="7">
    <location>
        <begin position="316"/>
        <end position="338"/>
    </location>
</feature>
<feature type="transmembrane region" description="Helical" evidence="7">
    <location>
        <begin position="350"/>
        <end position="373"/>
    </location>
</feature>
<accession>A0ABP6UV38</accession>
<proteinExistence type="inferred from homology"/>
<feature type="transmembrane region" description="Helical" evidence="7">
    <location>
        <begin position="15"/>
        <end position="39"/>
    </location>
</feature>
<sequence>MSNEPGPVPGRRYTVWIVGLLVYALAVFHRSSLAVAGLAATERFDISASQLASFTVLQLLVYASMQIPVGLLVDRFGSRTVLTVAVTVVSVGQAAFAFADSYVLALGARVLVGAGDAMTFICVLRLVGSWFPPRQVPLVSQLTGNFGQLGALAAAAPMTWALGHLGWTRAYLGGAVAGAVVLVLLRALLHDTPTRAHLRGVPLGARALVASLAASWAQPGTRLGLWVHFVTPFSTALMALLWGFPFLVTAEHVSPGTASALLSLLVVASVGYGPLLGWVVGRHPWHRSTTALVIVAALATVWALVLLWPGDAPLPLLVLLIVVVGAGGPGSMIGFDVARTSNPDHRTASASGIINVGGFTSALLAVLAVGAVLDALTPGSGDYTPEAFRWAMASQYVLWAVGVVQVVRYRRRIRSLTTREQVASGSSMVDLRDLGDPVSRDAR</sequence>
<keyword evidence="10" id="KW-1185">Reference proteome</keyword>
<keyword evidence="5 7" id="KW-1133">Transmembrane helix</keyword>
<dbReference type="PANTHER" id="PTHR23512:SF3">
    <property type="entry name" value="MAJOR FACILITATOR SUPERFAMILY DOMAIN-CONTAINING PROTEIN 1"/>
    <property type="match status" value="1"/>
</dbReference>
<reference evidence="10" key="1">
    <citation type="journal article" date="2019" name="Int. J. Syst. Evol. Microbiol.">
        <title>The Global Catalogue of Microorganisms (GCM) 10K type strain sequencing project: providing services to taxonomists for standard genome sequencing and annotation.</title>
        <authorList>
            <consortium name="The Broad Institute Genomics Platform"/>
            <consortium name="The Broad Institute Genome Sequencing Center for Infectious Disease"/>
            <person name="Wu L."/>
            <person name="Ma J."/>
        </authorList>
    </citation>
    <scope>NUCLEOTIDE SEQUENCE [LARGE SCALE GENOMIC DNA]</scope>
    <source>
        <strain evidence="10">JCM 17460</strain>
    </source>
</reference>
<feature type="transmembrane region" description="Helical" evidence="7">
    <location>
        <begin position="51"/>
        <end position="73"/>
    </location>
</feature>
<evidence type="ECO:0000256" key="2">
    <source>
        <dbReference type="ARBA" id="ARBA00008335"/>
    </source>
</evidence>
<dbReference type="CDD" id="cd06174">
    <property type="entry name" value="MFS"/>
    <property type="match status" value="1"/>
</dbReference>
<dbReference type="Proteomes" id="UP001500301">
    <property type="component" value="Unassembled WGS sequence"/>
</dbReference>
<comment type="subcellular location">
    <subcellularLocation>
        <location evidence="1">Endomembrane system</location>
        <topology evidence="1">Multi-pass membrane protein</topology>
    </subcellularLocation>
</comment>
<evidence type="ECO:0000313" key="10">
    <source>
        <dbReference type="Proteomes" id="UP001500301"/>
    </source>
</evidence>
<feature type="transmembrane region" description="Helical" evidence="7">
    <location>
        <begin position="225"/>
        <end position="248"/>
    </location>
</feature>
<protein>
    <submittedName>
        <fullName evidence="9">MFS transporter</fullName>
    </submittedName>
</protein>
<evidence type="ECO:0000256" key="1">
    <source>
        <dbReference type="ARBA" id="ARBA00004127"/>
    </source>
</evidence>
<keyword evidence="6 7" id="KW-0472">Membrane</keyword>
<organism evidence="9 10">
    <name type="scientific">Nocardioides daeguensis</name>
    <dbReference type="NCBI Taxonomy" id="908359"/>
    <lineage>
        <taxon>Bacteria</taxon>
        <taxon>Bacillati</taxon>
        <taxon>Actinomycetota</taxon>
        <taxon>Actinomycetes</taxon>
        <taxon>Propionibacteriales</taxon>
        <taxon>Nocardioidaceae</taxon>
        <taxon>Nocardioides</taxon>
    </lineage>
</organism>
<evidence type="ECO:0000256" key="3">
    <source>
        <dbReference type="ARBA" id="ARBA00022448"/>
    </source>
</evidence>
<comment type="caution">
    <text evidence="9">The sequence shown here is derived from an EMBL/GenBank/DDBJ whole genome shotgun (WGS) entry which is preliminary data.</text>
</comment>
<feature type="transmembrane region" description="Helical" evidence="7">
    <location>
        <begin position="170"/>
        <end position="189"/>
    </location>
</feature>
<keyword evidence="3" id="KW-0813">Transport</keyword>
<dbReference type="InterPro" id="IPR052187">
    <property type="entry name" value="MFSD1"/>
</dbReference>
<dbReference type="Pfam" id="PF07690">
    <property type="entry name" value="MFS_1"/>
    <property type="match status" value="1"/>
</dbReference>